<dbReference type="InterPro" id="IPR043129">
    <property type="entry name" value="ATPase_NBD"/>
</dbReference>
<dbReference type="PATRIC" id="fig|1618431.3.peg.45"/>
<dbReference type="AlphaFoldDB" id="A0A0G0QQB5"/>
<dbReference type="InterPro" id="IPR022496">
    <property type="entry name" value="T6A_TsaB"/>
</dbReference>
<dbReference type="NCBIfam" id="TIGR03725">
    <property type="entry name" value="T6A_YeaZ"/>
    <property type="match status" value="1"/>
</dbReference>
<dbReference type="Gene3D" id="3.30.420.40">
    <property type="match status" value="1"/>
</dbReference>
<dbReference type="InterPro" id="IPR000905">
    <property type="entry name" value="Gcp-like_dom"/>
</dbReference>
<dbReference type="Pfam" id="PF00814">
    <property type="entry name" value="TsaD"/>
    <property type="match status" value="1"/>
</dbReference>
<comment type="caution">
    <text evidence="2">The sequence shown here is derived from an EMBL/GenBank/DDBJ whole genome shotgun (WGS) entry which is preliminary data.</text>
</comment>
<evidence type="ECO:0000313" key="2">
    <source>
        <dbReference type="EMBL" id="KKR42594.1"/>
    </source>
</evidence>
<sequence>MILYINTKDQKVIRIELRDKGKVISEMSEENEYGSQALLPLIDKILKTEKLTLKDLIGIEVETGPGSFTGLRVGVSVANALGFALVIPVNGKKIETDLVY</sequence>
<dbReference type="EMBL" id="LBYB01000001">
    <property type="protein sequence ID" value="KKR42594.1"/>
    <property type="molecule type" value="Genomic_DNA"/>
</dbReference>
<protein>
    <recommendedName>
        <fullName evidence="1">Gcp-like domain-containing protein</fullName>
    </recommendedName>
</protein>
<proteinExistence type="predicted"/>
<feature type="domain" description="Gcp-like" evidence="1">
    <location>
        <begin position="35"/>
        <end position="89"/>
    </location>
</feature>
<organism evidence="2 3">
    <name type="scientific">Candidatus Daviesbacteria bacterium GW2011_GWC2_40_12</name>
    <dbReference type="NCBI Taxonomy" id="1618431"/>
    <lineage>
        <taxon>Bacteria</taxon>
        <taxon>Candidatus Daviesiibacteriota</taxon>
    </lineage>
</organism>
<name>A0A0G0QQB5_9BACT</name>
<dbReference type="SUPFAM" id="SSF53067">
    <property type="entry name" value="Actin-like ATPase domain"/>
    <property type="match status" value="1"/>
</dbReference>
<gene>
    <name evidence="2" type="ORF">UT77_C0001G0045</name>
</gene>
<reference evidence="2 3" key="1">
    <citation type="journal article" date="2015" name="Nature">
        <title>rRNA introns, odd ribosomes, and small enigmatic genomes across a large radiation of phyla.</title>
        <authorList>
            <person name="Brown C.T."/>
            <person name="Hug L.A."/>
            <person name="Thomas B.C."/>
            <person name="Sharon I."/>
            <person name="Castelle C.J."/>
            <person name="Singh A."/>
            <person name="Wilkins M.J."/>
            <person name="Williams K.H."/>
            <person name="Banfield J.F."/>
        </authorList>
    </citation>
    <scope>NUCLEOTIDE SEQUENCE [LARGE SCALE GENOMIC DNA]</scope>
</reference>
<accession>A0A0G0QQB5</accession>
<evidence type="ECO:0000259" key="1">
    <source>
        <dbReference type="Pfam" id="PF00814"/>
    </source>
</evidence>
<dbReference type="GO" id="GO:0002949">
    <property type="term" value="P:tRNA threonylcarbamoyladenosine modification"/>
    <property type="evidence" value="ECO:0007669"/>
    <property type="project" value="InterPro"/>
</dbReference>
<dbReference type="Proteomes" id="UP000034881">
    <property type="component" value="Unassembled WGS sequence"/>
</dbReference>
<evidence type="ECO:0000313" key="3">
    <source>
        <dbReference type="Proteomes" id="UP000034881"/>
    </source>
</evidence>